<evidence type="ECO:0000313" key="2">
    <source>
        <dbReference type="EMBL" id="NHC33774.1"/>
    </source>
</evidence>
<evidence type="ECO:0000313" key="3">
    <source>
        <dbReference type="Proteomes" id="UP000031532"/>
    </source>
</evidence>
<dbReference type="InterPro" id="IPR000073">
    <property type="entry name" value="AB_hydrolase_1"/>
</dbReference>
<dbReference type="Gene3D" id="3.40.50.1820">
    <property type="entry name" value="alpha/beta hydrolase"/>
    <property type="match status" value="1"/>
</dbReference>
<gene>
    <name evidence="2" type="ORF">QH73_0003690</name>
</gene>
<dbReference type="GO" id="GO:0016787">
    <property type="term" value="F:hydrolase activity"/>
    <property type="evidence" value="ECO:0007669"/>
    <property type="project" value="UniProtKB-KW"/>
</dbReference>
<dbReference type="PRINTS" id="PR00412">
    <property type="entry name" value="EPOXHYDRLASE"/>
</dbReference>
<dbReference type="RefSeq" id="WP_039715274.1">
    <property type="nucleotide sequence ID" value="NZ_JTJC03000001.1"/>
</dbReference>
<accession>A0A9X5E267</accession>
<dbReference type="Proteomes" id="UP000031532">
    <property type="component" value="Unassembled WGS sequence"/>
</dbReference>
<dbReference type="Pfam" id="PF12697">
    <property type="entry name" value="Abhydrolase_6"/>
    <property type="match status" value="1"/>
</dbReference>
<dbReference type="InterPro" id="IPR029058">
    <property type="entry name" value="AB_hydrolase_fold"/>
</dbReference>
<dbReference type="SUPFAM" id="SSF53474">
    <property type="entry name" value="alpha/beta-Hydrolases"/>
    <property type="match status" value="1"/>
</dbReference>
<dbReference type="PRINTS" id="PR00111">
    <property type="entry name" value="ABHYDROLASE"/>
</dbReference>
<dbReference type="InterPro" id="IPR000639">
    <property type="entry name" value="Epox_hydrolase-like"/>
</dbReference>
<keyword evidence="3" id="KW-1185">Reference proteome</keyword>
<dbReference type="EMBL" id="JTJC03000001">
    <property type="protein sequence ID" value="NHC33774.1"/>
    <property type="molecule type" value="Genomic_DNA"/>
</dbReference>
<organism evidence="2 3">
    <name type="scientific">Scytonema millei VB511283</name>
    <dbReference type="NCBI Taxonomy" id="1245923"/>
    <lineage>
        <taxon>Bacteria</taxon>
        <taxon>Bacillati</taxon>
        <taxon>Cyanobacteriota</taxon>
        <taxon>Cyanophyceae</taxon>
        <taxon>Nostocales</taxon>
        <taxon>Scytonemataceae</taxon>
        <taxon>Scytonema</taxon>
    </lineage>
</organism>
<proteinExistence type="predicted"/>
<dbReference type="AlphaFoldDB" id="A0A9X5E267"/>
<name>A0A9X5E267_9CYAN</name>
<feature type="domain" description="AB hydrolase-1" evidence="1">
    <location>
        <begin position="29"/>
        <end position="271"/>
    </location>
</feature>
<evidence type="ECO:0000259" key="1">
    <source>
        <dbReference type="Pfam" id="PF12697"/>
    </source>
</evidence>
<dbReference type="PANTHER" id="PTHR46438">
    <property type="entry name" value="ALPHA/BETA-HYDROLASES SUPERFAMILY PROTEIN"/>
    <property type="match status" value="1"/>
</dbReference>
<sequence>MKTTVKERRININGLTTRYLTAGNDGLPLVLLHGDSDSALDWSWVLPALAATHRVYAPDFPGFGDSAKPNVIYSLEFLTQFALDFLNALGIERAVLVGNSLGGLIALRVALSHPEQVPGLVLVDSAGLGSSVTPLLSQLTLPIYGELATTWCRTPLGAKQRSWARAALFFAQPMKAPTAWLTDQERMALLPGYLEATLSSLRASLNVTGQREVLLDSLPQLNMPTLVVWGTDDKIFPKEQAQAAVSRLQQGHLALIPDCGHLPHVERPELFTNALNEFLTKVAS</sequence>
<reference evidence="2 3" key="1">
    <citation type="journal article" date="2015" name="Genome Announc.">
        <title>Draft Genome Sequence of the Terrestrial Cyanobacterium Scytonema millei VB511283, Isolated from Eastern India.</title>
        <authorList>
            <person name="Sen D."/>
            <person name="Chandrababunaidu M.M."/>
            <person name="Singh D."/>
            <person name="Sanghi N."/>
            <person name="Ghorai A."/>
            <person name="Mishra G.P."/>
            <person name="Madduluri M."/>
            <person name="Adhikary S.P."/>
            <person name="Tripathy S."/>
        </authorList>
    </citation>
    <scope>NUCLEOTIDE SEQUENCE [LARGE SCALE GENOMIC DNA]</scope>
    <source>
        <strain evidence="2 3">VB511283</strain>
    </source>
</reference>
<comment type="caution">
    <text evidence="2">The sequence shown here is derived from an EMBL/GenBank/DDBJ whole genome shotgun (WGS) entry which is preliminary data.</text>
</comment>
<keyword evidence="2" id="KW-0378">Hydrolase</keyword>
<protein>
    <submittedName>
        <fullName evidence="2">Alpha/beta fold hydrolase</fullName>
    </submittedName>
</protein>